<dbReference type="Gene3D" id="3.30.420.10">
    <property type="entry name" value="Ribonuclease H-like superfamily/Ribonuclease H"/>
    <property type="match status" value="1"/>
</dbReference>
<gene>
    <name evidence="2" type="primary">AVEN_170617_1</name>
    <name evidence="2" type="ORF">TNCV_3820041</name>
</gene>
<evidence type="ECO:0000313" key="2">
    <source>
        <dbReference type="EMBL" id="GFX87274.1"/>
    </source>
</evidence>
<dbReference type="Pfam" id="PF18701">
    <property type="entry name" value="DUF5641"/>
    <property type="match status" value="1"/>
</dbReference>
<dbReference type="PANTHER" id="PTHR47331">
    <property type="entry name" value="PHD-TYPE DOMAIN-CONTAINING PROTEIN"/>
    <property type="match status" value="1"/>
</dbReference>
<dbReference type="GO" id="GO:0015074">
    <property type="term" value="P:DNA integration"/>
    <property type="evidence" value="ECO:0007669"/>
    <property type="project" value="InterPro"/>
</dbReference>
<name>A0A8X6R704_TRICX</name>
<keyword evidence="3" id="KW-1185">Reference proteome</keyword>
<protein>
    <submittedName>
        <fullName evidence="2">Integrase catalytic domain-containing protein</fullName>
    </submittedName>
</protein>
<dbReference type="InterPro" id="IPR012337">
    <property type="entry name" value="RNaseH-like_sf"/>
</dbReference>
<accession>A0A8X6R704</accession>
<evidence type="ECO:0000259" key="1">
    <source>
        <dbReference type="PROSITE" id="PS50994"/>
    </source>
</evidence>
<dbReference type="GO" id="GO:0003676">
    <property type="term" value="F:nucleic acid binding"/>
    <property type="evidence" value="ECO:0007669"/>
    <property type="project" value="InterPro"/>
</dbReference>
<dbReference type="EMBL" id="BMAU01021032">
    <property type="protein sequence ID" value="GFX87274.1"/>
    <property type="molecule type" value="Genomic_DNA"/>
</dbReference>
<sequence>MGNLPKERVRENFPFDCSGIDFIGPFWIKSKQRKSSLYKTYVSIFVCFVTKAVHFELVSDLTTQIFIASLKRFIARRGRPSLKFSDIGKTFTGANAELKRLYKLVINPDPELAGFLVDENIKWKFLPPRAPNFGGLWEAGVKSFKFHFKREAGNSRFTYEEFLTIMTQIERILNSRPLTHLSTDIDDLSVLTPAHFLIGIPITSISEPNIIHIETNRLNIYQRLTKIVQSIWKRWSNSYLSNLQQRSKWKFEKDNARVDDLVLIKEDNLAVNKWLMGRLIEVFPGKDNRIRVVTIKTQHGVVKRPISKICILPMRE</sequence>
<dbReference type="PROSITE" id="PS50994">
    <property type="entry name" value="INTEGRASE"/>
    <property type="match status" value="1"/>
</dbReference>
<dbReference type="InterPro" id="IPR036397">
    <property type="entry name" value="RNaseH_sf"/>
</dbReference>
<dbReference type="Proteomes" id="UP000887159">
    <property type="component" value="Unassembled WGS sequence"/>
</dbReference>
<dbReference type="AlphaFoldDB" id="A0A8X6R704"/>
<dbReference type="InterPro" id="IPR040676">
    <property type="entry name" value="DUF5641"/>
</dbReference>
<organism evidence="2 3">
    <name type="scientific">Trichonephila clavipes</name>
    <name type="common">Golden silk orbweaver</name>
    <name type="synonym">Nephila clavipes</name>
    <dbReference type="NCBI Taxonomy" id="2585209"/>
    <lineage>
        <taxon>Eukaryota</taxon>
        <taxon>Metazoa</taxon>
        <taxon>Ecdysozoa</taxon>
        <taxon>Arthropoda</taxon>
        <taxon>Chelicerata</taxon>
        <taxon>Arachnida</taxon>
        <taxon>Araneae</taxon>
        <taxon>Araneomorphae</taxon>
        <taxon>Entelegynae</taxon>
        <taxon>Araneoidea</taxon>
        <taxon>Nephilidae</taxon>
        <taxon>Trichonephila</taxon>
    </lineage>
</organism>
<dbReference type="SUPFAM" id="SSF53098">
    <property type="entry name" value="Ribonuclease H-like"/>
    <property type="match status" value="1"/>
</dbReference>
<reference evidence="2" key="1">
    <citation type="submission" date="2020-08" db="EMBL/GenBank/DDBJ databases">
        <title>Multicomponent nature underlies the extraordinary mechanical properties of spider dragline silk.</title>
        <authorList>
            <person name="Kono N."/>
            <person name="Nakamura H."/>
            <person name="Mori M."/>
            <person name="Yoshida Y."/>
            <person name="Ohtoshi R."/>
            <person name="Malay A.D."/>
            <person name="Moran D.A.P."/>
            <person name="Tomita M."/>
            <person name="Numata K."/>
            <person name="Arakawa K."/>
        </authorList>
    </citation>
    <scope>NUCLEOTIDE SEQUENCE</scope>
</reference>
<dbReference type="InterPro" id="IPR001584">
    <property type="entry name" value="Integrase_cat-core"/>
</dbReference>
<feature type="domain" description="Integrase catalytic" evidence="1">
    <location>
        <begin position="10"/>
        <end position="201"/>
    </location>
</feature>
<dbReference type="PANTHER" id="PTHR47331:SF1">
    <property type="entry name" value="GAG-LIKE PROTEIN"/>
    <property type="match status" value="1"/>
</dbReference>
<evidence type="ECO:0000313" key="3">
    <source>
        <dbReference type="Proteomes" id="UP000887159"/>
    </source>
</evidence>
<comment type="caution">
    <text evidence="2">The sequence shown here is derived from an EMBL/GenBank/DDBJ whole genome shotgun (WGS) entry which is preliminary data.</text>
</comment>
<proteinExistence type="predicted"/>